<sequence>MTLLARIAATLIGLLHLGFLYLEMVLWTTPTGQEIFGTTADFAEESAALALNQGLYNGFLAAGLLWAAVTSRRDVAIFFLLCVIVAGAVGAWSVSLSILWIQAVPGAAALLLALLSGRWAKA</sequence>
<evidence type="ECO:0000313" key="3">
    <source>
        <dbReference type="Proteomes" id="UP000264589"/>
    </source>
</evidence>
<comment type="caution">
    <text evidence="2">The sequence shown here is derived from an EMBL/GenBank/DDBJ whole genome shotgun (WGS) entry which is preliminary data.</text>
</comment>
<dbReference type="RefSeq" id="WP_116392514.1">
    <property type="nucleotide sequence ID" value="NZ_QUQO01000001.1"/>
</dbReference>
<keyword evidence="1" id="KW-0472">Membrane</keyword>
<evidence type="ECO:0000256" key="1">
    <source>
        <dbReference type="SAM" id="Phobius"/>
    </source>
</evidence>
<keyword evidence="1" id="KW-1133">Transmembrane helix</keyword>
<feature type="transmembrane region" description="Helical" evidence="1">
    <location>
        <begin position="75"/>
        <end position="94"/>
    </location>
</feature>
<reference evidence="2 3" key="1">
    <citation type="submission" date="2018-08" db="EMBL/GenBank/DDBJ databases">
        <title>Parvularcula sp. SM1705, isolated from surface water of the South Sea China.</title>
        <authorList>
            <person name="Sun L."/>
        </authorList>
    </citation>
    <scope>NUCLEOTIDE SEQUENCE [LARGE SCALE GENOMIC DNA]</scope>
    <source>
        <strain evidence="2 3">SM1705</strain>
    </source>
</reference>
<accession>A0A371RK96</accession>
<organism evidence="2 3">
    <name type="scientific">Parvularcula marina</name>
    <dbReference type="NCBI Taxonomy" id="2292771"/>
    <lineage>
        <taxon>Bacteria</taxon>
        <taxon>Pseudomonadati</taxon>
        <taxon>Pseudomonadota</taxon>
        <taxon>Alphaproteobacteria</taxon>
        <taxon>Parvularculales</taxon>
        <taxon>Parvularculaceae</taxon>
        <taxon>Parvularcula</taxon>
    </lineage>
</organism>
<dbReference type="InParanoid" id="A0A371RK96"/>
<dbReference type="PANTHER" id="PTHR38446">
    <property type="entry name" value="BLL0914 PROTEIN"/>
    <property type="match status" value="1"/>
</dbReference>
<protein>
    <submittedName>
        <fullName evidence="2">DUF1304 domain-containing protein</fullName>
    </submittedName>
</protein>
<dbReference type="EMBL" id="QUQO01000001">
    <property type="protein sequence ID" value="RFB05882.1"/>
    <property type="molecule type" value="Genomic_DNA"/>
</dbReference>
<feature type="transmembrane region" description="Helical" evidence="1">
    <location>
        <begin position="47"/>
        <end position="68"/>
    </location>
</feature>
<feature type="transmembrane region" description="Helical" evidence="1">
    <location>
        <begin position="7"/>
        <end position="27"/>
    </location>
</feature>
<evidence type="ECO:0000313" key="2">
    <source>
        <dbReference type="EMBL" id="RFB05882.1"/>
    </source>
</evidence>
<dbReference type="OrthoDB" id="9803832at2"/>
<keyword evidence="1" id="KW-0812">Transmembrane</keyword>
<keyword evidence="3" id="KW-1185">Reference proteome</keyword>
<gene>
    <name evidence="2" type="ORF">DX908_11755</name>
</gene>
<feature type="transmembrane region" description="Helical" evidence="1">
    <location>
        <begin position="100"/>
        <end position="120"/>
    </location>
</feature>
<dbReference type="Proteomes" id="UP000264589">
    <property type="component" value="Unassembled WGS sequence"/>
</dbReference>
<dbReference type="AlphaFoldDB" id="A0A371RK96"/>
<dbReference type="PANTHER" id="PTHR38446:SF1">
    <property type="entry name" value="BLL0914 PROTEIN"/>
    <property type="match status" value="1"/>
</dbReference>
<name>A0A371RK96_9PROT</name>
<dbReference type="Pfam" id="PF06993">
    <property type="entry name" value="DUF1304"/>
    <property type="match status" value="1"/>
</dbReference>
<proteinExistence type="predicted"/>
<dbReference type="InterPro" id="IPR009732">
    <property type="entry name" value="DUF1304"/>
</dbReference>